<dbReference type="InterPro" id="IPR022842">
    <property type="entry name" value="RNAP_Rpo3/Rpb3/RPAC1"/>
</dbReference>
<dbReference type="HAMAP" id="MF_00320">
    <property type="entry name" value="RNApol_arch_Rpo3"/>
    <property type="match status" value="1"/>
</dbReference>
<dbReference type="GO" id="GO:0005665">
    <property type="term" value="C:RNA polymerase II, core complex"/>
    <property type="evidence" value="ECO:0007669"/>
    <property type="project" value="TreeGrafter"/>
</dbReference>
<comment type="similarity">
    <text evidence="3">Belongs to the archaeal Rpo3/eukaryotic RPB3 RNA polymerase subunit family.</text>
</comment>
<feature type="domain" description="DNA-directed RNA polymerase RpoA/D/Rpb3-type" evidence="4">
    <location>
        <begin position="21"/>
        <end position="278"/>
    </location>
</feature>
<dbReference type="Gene3D" id="3.30.1360.10">
    <property type="entry name" value="RNA polymerase, RBP11-like subunit"/>
    <property type="match status" value="1"/>
</dbReference>
<dbReference type="NCBIfam" id="NF001988">
    <property type="entry name" value="PRK00783.1"/>
    <property type="match status" value="1"/>
</dbReference>
<comment type="caution">
    <text evidence="5">The sequence shown here is derived from an EMBL/GenBank/DDBJ whole genome shotgun (WGS) entry which is preliminary data.</text>
</comment>
<dbReference type="Pfam" id="PF01193">
    <property type="entry name" value="RNA_pol_L"/>
    <property type="match status" value="1"/>
</dbReference>
<evidence type="ECO:0000256" key="1">
    <source>
        <dbReference type="ARBA" id="ARBA00022478"/>
    </source>
</evidence>
<dbReference type="VEuPathDB" id="AmoebaDB:EHI5A_065230"/>
<name>A0A5K1UDC6_ENTHI</name>
<sequence>MEQPRYNRQPIITNVECKEEKLSFHIERTDTSMVNGLRRVIMAETPTIAIQLVRVYANSSYLCDEFIAHRLGLIPIDSTQIHNFEDTDDAILELKEENNSNQLVVVTSNDLVSIGDKRVAPVNYKNDVDPIVITQLGPRQNIHMVCYVKKGTGKFHAKWNPTCQCVFQTLADIRINDEKMISLTPEQKRTFCEQCPQKLFDYQEVGEKVFIRGEENCIFCNECTVYARDIGQRNLVTVTPKTDQFVFKVEGTGVYPPKQIIELGLEEMKKKFVNLKKALNESK</sequence>
<dbReference type="InterPro" id="IPR036643">
    <property type="entry name" value="RNApol_insert_sf"/>
</dbReference>
<dbReference type="OMA" id="FYFEVES"/>
<dbReference type="InterPro" id="IPR036603">
    <property type="entry name" value="RBP11-like"/>
</dbReference>
<dbReference type="AlphaFoldDB" id="A0A5K1UDC6"/>
<evidence type="ECO:0000256" key="3">
    <source>
        <dbReference type="ARBA" id="ARBA00025804"/>
    </source>
</evidence>
<dbReference type="InterPro" id="IPR011263">
    <property type="entry name" value="DNA-dir_RNA_pol_RpoA/D/Rpb3"/>
</dbReference>
<dbReference type="InterPro" id="IPR050518">
    <property type="entry name" value="Rpo3/RPB3_RNA_Pol_subunit"/>
</dbReference>
<dbReference type="PANTHER" id="PTHR11800">
    <property type="entry name" value="DNA-DIRECTED RNA POLYMERASE"/>
    <property type="match status" value="1"/>
</dbReference>
<dbReference type="Pfam" id="PF01000">
    <property type="entry name" value="RNA_pol_A_bac"/>
    <property type="match status" value="1"/>
</dbReference>
<dbReference type="Gene3D" id="3.30.70.20">
    <property type="match status" value="1"/>
</dbReference>
<dbReference type="PROSITE" id="PS00446">
    <property type="entry name" value="RNA_POL_D_30KD"/>
    <property type="match status" value="1"/>
</dbReference>
<gene>
    <name evidence="5" type="ORF">CL6EHI_178010</name>
</gene>
<keyword evidence="2" id="KW-0804">Transcription</keyword>
<dbReference type="SMART" id="SM00662">
    <property type="entry name" value="RPOLD"/>
    <property type="match status" value="1"/>
</dbReference>
<dbReference type="SUPFAM" id="SSF55257">
    <property type="entry name" value="RBP11-like subunits of RNA polymerase"/>
    <property type="match status" value="1"/>
</dbReference>
<evidence type="ECO:0000313" key="6">
    <source>
        <dbReference type="Proteomes" id="UP000078387"/>
    </source>
</evidence>
<reference evidence="5 6" key="1">
    <citation type="submission" date="2016-05" db="EMBL/GenBank/DDBJ databases">
        <title>First whole genome sequencing of Entamoeba histolytica HM1:IMSS-clone-6.</title>
        <authorList>
            <person name="Mukherjee Avik.K."/>
            <person name="Izumyama S."/>
            <person name="Nakada-Tsukui K."/>
            <person name="Nozaki T."/>
        </authorList>
    </citation>
    <scope>NUCLEOTIDE SEQUENCE [LARGE SCALE GENOMIC DNA]</scope>
    <source>
        <strain evidence="5 6">HM1:IMSS clone 6</strain>
    </source>
</reference>
<dbReference type="InterPro" id="IPR011262">
    <property type="entry name" value="DNA-dir_RNA_pol_insert"/>
</dbReference>
<dbReference type="GO" id="GO:0003899">
    <property type="term" value="F:DNA-directed RNA polymerase activity"/>
    <property type="evidence" value="ECO:0007669"/>
    <property type="project" value="InterPro"/>
</dbReference>
<dbReference type="SMR" id="A0A5K1UDC6"/>
<dbReference type="EMBL" id="BDEQ01000001">
    <property type="protein sequence ID" value="GAT96534.1"/>
    <property type="molecule type" value="Genomic_DNA"/>
</dbReference>
<dbReference type="GO" id="GO:0046983">
    <property type="term" value="F:protein dimerization activity"/>
    <property type="evidence" value="ECO:0007669"/>
    <property type="project" value="InterPro"/>
</dbReference>
<dbReference type="InterPro" id="IPR001514">
    <property type="entry name" value="DNA-dir_RNA_pol_30-40kDasu_CS"/>
</dbReference>
<evidence type="ECO:0000259" key="4">
    <source>
        <dbReference type="SMART" id="SM00662"/>
    </source>
</evidence>
<evidence type="ECO:0000256" key="2">
    <source>
        <dbReference type="ARBA" id="ARBA00023163"/>
    </source>
</evidence>
<dbReference type="VEuPathDB" id="AmoebaDB:EHI8A_054440"/>
<proteinExistence type="inferred from homology"/>
<dbReference type="VEuPathDB" id="AmoebaDB:EHI7A_053220"/>
<dbReference type="GO" id="GO:0006366">
    <property type="term" value="P:transcription by RNA polymerase II"/>
    <property type="evidence" value="ECO:0007669"/>
    <property type="project" value="TreeGrafter"/>
</dbReference>
<organism evidence="5 6">
    <name type="scientific">Entamoeba histolytica</name>
    <dbReference type="NCBI Taxonomy" id="5759"/>
    <lineage>
        <taxon>Eukaryota</taxon>
        <taxon>Amoebozoa</taxon>
        <taxon>Evosea</taxon>
        <taxon>Archamoebae</taxon>
        <taxon>Mastigamoebida</taxon>
        <taxon>Entamoebidae</taxon>
        <taxon>Entamoeba</taxon>
    </lineage>
</organism>
<dbReference type="PANTHER" id="PTHR11800:SF2">
    <property type="entry name" value="DNA-DIRECTED RNA POLYMERASE II SUBUNIT RPB3"/>
    <property type="match status" value="1"/>
</dbReference>
<dbReference type="SUPFAM" id="SSF56553">
    <property type="entry name" value="Insert subdomain of RNA polymerase alpha subunit"/>
    <property type="match status" value="1"/>
</dbReference>
<evidence type="ECO:0000313" key="5">
    <source>
        <dbReference type="EMBL" id="GAT96534.1"/>
    </source>
</evidence>
<dbReference type="Gene3D" id="2.170.120.12">
    <property type="entry name" value="DNA-directed RNA polymerase, insert domain"/>
    <property type="match status" value="1"/>
</dbReference>
<dbReference type="VEuPathDB" id="AmoebaDB:EHI_178010"/>
<accession>A0A5K1UDC6</accession>
<keyword evidence="1 5" id="KW-0240">DNA-directed RNA polymerase</keyword>
<protein>
    <submittedName>
        <fullName evidence="5">DNA-directed RNA polymerase II subunit putative</fullName>
    </submittedName>
</protein>
<dbReference type="Proteomes" id="UP000078387">
    <property type="component" value="Unassembled WGS sequence"/>
</dbReference>
<dbReference type="VEuPathDB" id="AmoebaDB:KM1_103320"/>
<dbReference type="GO" id="GO:0003677">
    <property type="term" value="F:DNA binding"/>
    <property type="evidence" value="ECO:0007669"/>
    <property type="project" value="InterPro"/>
</dbReference>